<reference evidence="4 5" key="1">
    <citation type="submission" date="2015-03" db="EMBL/GenBank/DDBJ databases">
        <title>Luteipulveratus halotolerans sp. nov., a novel actinobacterium (Dermacoccaceae) from Sarawak, Malaysia.</title>
        <authorList>
            <person name="Juboi H."/>
            <person name="Basik A."/>
            <person name="Shamsul S.S."/>
            <person name="Arnold P."/>
            <person name="Schmitt E.K."/>
            <person name="Sanglier J.-J."/>
            <person name="Yeo T."/>
        </authorList>
    </citation>
    <scope>NUCLEOTIDE SEQUENCE [LARGE SCALE GENOMIC DNA]</scope>
    <source>
        <strain evidence="4 5">MN07-A0370</strain>
    </source>
</reference>
<feature type="domain" description="YCII-related" evidence="3">
    <location>
        <begin position="4"/>
        <end position="103"/>
    </location>
</feature>
<evidence type="ECO:0000256" key="1">
    <source>
        <dbReference type="ARBA" id="ARBA00007689"/>
    </source>
</evidence>
<comment type="similarity">
    <text evidence="1">Belongs to the YciI family.</text>
</comment>
<dbReference type="PANTHER" id="PTHR35174:SF3">
    <property type="entry name" value="BLL7171 PROTEIN"/>
    <property type="match status" value="1"/>
</dbReference>
<evidence type="ECO:0000313" key="4">
    <source>
        <dbReference type="EMBL" id="AKU14644.1"/>
    </source>
</evidence>
<dbReference type="SUPFAM" id="SSF54909">
    <property type="entry name" value="Dimeric alpha+beta barrel"/>
    <property type="match status" value="1"/>
</dbReference>
<proteinExistence type="inferred from homology"/>
<dbReference type="InterPro" id="IPR005545">
    <property type="entry name" value="YCII"/>
</dbReference>
<dbReference type="PATRIC" id="fig|571913.6.peg.24"/>
<sequence length="126" mass="13706">MTQYLMSVVSDPDGRPTPEETKQSWADTGKFNDKLQETGVWVFAGGLHEISTSTVVDNRGDNVVTTDGPYSESKEYLAGFWIVEVPDLDAALALAAEGSKACRARVEVRPFQSIEEAARDLGVDVP</sequence>
<evidence type="ECO:0000313" key="5">
    <source>
        <dbReference type="Proteomes" id="UP000066480"/>
    </source>
</evidence>
<name>A0A0K1JD68_9MICO</name>
<protein>
    <submittedName>
        <fullName evidence="4">DGPFAETKE family protein</fullName>
    </submittedName>
</protein>
<keyword evidence="5" id="KW-1185">Reference proteome</keyword>
<feature type="compositionally biased region" description="Basic and acidic residues" evidence="2">
    <location>
        <begin position="12"/>
        <end position="22"/>
    </location>
</feature>
<dbReference type="Proteomes" id="UP000066480">
    <property type="component" value="Chromosome"/>
</dbReference>
<dbReference type="RefSeq" id="WP_052589162.1">
    <property type="nucleotide sequence ID" value="NZ_CP011112.1"/>
</dbReference>
<accession>A0A0K1JD68</accession>
<dbReference type="KEGG" id="lmoi:VV02_00120"/>
<gene>
    <name evidence="4" type="ORF">VV02_00120</name>
</gene>
<dbReference type="Gene3D" id="3.30.70.1060">
    <property type="entry name" value="Dimeric alpha+beta barrel"/>
    <property type="match status" value="1"/>
</dbReference>
<feature type="region of interest" description="Disordered" evidence="2">
    <location>
        <begin position="1"/>
        <end position="25"/>
    </location>
</feature>
<dbReference type="AlphaFoldDB" id="A0A0K1JD68"/>
<dbReference type="EMBL" id="CP011112">
    <property type="protein sequence ID" value="AKU14644.1"/>
    <property type="molecule type" value="Genomic_DNA"/>
</dbReference>
<dbReference type="STRING" id="571913.VV02_00120"/>
<dbReference type="InterPro" id="IPR011008">
    <property type="entry name" value="Dimeric_a/b-barrel"/>
</dbReference>
<dbReference type="PANTHER" id="PTHR35174">
    <property type="entry name" value="BLL7171 PROTEIN-RELATED"/>
    <property type="match status" value="1"/>
</dbReference>
<organism evidence="4 5">
    <name type="scientific">Luteipulveratus mongoliensis</name>
    <dbReference type="NCBI Taxonomy" id="571913"/>
    <lineage>
        <taxon>Bacteria</taxon>
        <taxon>Bacillati</taxon>
        <taxon>Actinomycetota</taxon>
        <taxon>Actinomycetes</taxon>
        <taxon>Micrococcales</taxon>
        <taxon>Dermacoccaceae</taxon>
        <taxon>Luteipulveratus</taxon>
    </lineage>
</organism>
<evidence type="ECO:0000259" key="3">
    <source>
        <dbReference type="Pfam" id="PF03795"/>
    </source>
</evidence>
<dbReference type="Pfam" id="PF03795">
    <property type="entry name" value="YCII"/>
    <property type="match status" value="1"/>
</dbReference>
<evidence type="ECO:0000256" key="2">
    <source>
        <dbReference type="SAM" id="MobiDB-lite"/>
    </source>
</evidence>
<dbReference type="OrthoDB" id="668782at2"/>